<proteinExistence type="predicted"/>
<dbReference type="Gene3D" id="3.40.50.1110">
    <property type="entry name" value="SGNH hydrolase"/>
    <property type="match status" value="1"/>
</dbReference>
<dbReference type="EMBL" id="FQWC01000004">
    <property type="protein sequence ID" value="SHG94692.1"/>
    <property type="molecule type" value="Genomic_DNA"/>
</dbReference>
<protein>
    <submittedName>
        <fullName evidence="1">Lysophospholipase L1</fullName>
    </submittedName>
</protein>
<dbReference type="AlphaFoldDB" id="A0A1M5NYW8"/>
<dbReference type="CDD" id="cd00229">
    <property type="entry name" value="SGNH_hydrolase"/>
    <property type="match status" value="1"/>
</dbReference>
<dbReference type="OrthoDB" id="9204540at2"/>
<evidence type="ECO:0000313" key="1">
    <source>
        <dbReference type="EMBL" id="SHG94692.1"/>
    </source>
</evidence>
<sequence>MRILFLTDSLSLPRKYDQGEVNYEDTYIHLLKKKYPELVICDFAMGGARITDLVGQCFYYKQFKPDLVFIQCGIVDCAPRSFTVLEKVLIDKFRLRYITKFFDKKLRSLRNCTYTNRKLFLDSLIQIKSSFEHIPLYSLGILQICDQYEMIVPGIKKNAKEYNDLLKGQTQFISNDDFPLDGIISDFHHLNEKGHQLIFEKIEDIIVNRLR</sequence>
<reference evidence="2" key="1">
    <citation type="submission" date="2016-11" db="EMBL/GenBank/DDBJ databases">
        <authorList>
            <person name="Varghese N."/>
            <person name="Submissions S."/>
        </authorList>
    </citation>
    <scope>NUCLEOTIDE SEQUENCE [LARGE SCALE GENOMIC DNA]</scope>
    <source>
        <strain evidence="2">DSM 17963</strain>
    </source>
</reference>
<dbReference type="InterPro" id="IPR036514">
    <property type="entry name" value="SGNH_hydro_sf"/>
</dbReference>
<accession>A0A1M5NYW8</accession>
<keyword evidence="2" id="KW-1185">Reference proteome</keyword>
<dbReference type="SUPFAM" id="SSF52266">
    <property type="entry name" value="SGNH hydrolase"/>
    <property type="match status" value="1"/>
</dbReference>
<dbReference type="STRING" id="370979.SAMN05443663_104334"/>
<dbReference type="GO" id="GO:0016788">
    <property type="term" value="F:hydrolase activity, acting on ester bonds"/>
    <property type="evidence" value="ECO:0007669"/>
    <property type="project" value="UniProtKB-ARBA"/>
</dbReference>
<gene>
    <name evidence="1" type="ORF">SAMN05443663_104334</name>
</gene>
<dbReference type="Proteomes" id="UP000184071">
    <property type="component" value="Unassembled WGS sequence"/>
</dbReference>
<dbReference type="RefSeq" id="WP_073416408.1">
    <property type="nucleotide sequence ID" value="NZ_FQWC01000004.1"/>
</dbReference>
<evidence type="ECO:0000313" key="2">
    <source>
        <dbReference type="Proteomes" id="UP000184071"/>
    </source>
</evidence>
<organism evidence="1 2">
    <name type="scientific">Flavobacterium defluvii</name>
    <dbReference type="NCBI Taxonomy" id="370979"/>
    <lineage>
        <taxon>Bacteria</taxon>
        <taxon>Pseudomonadati</taxon>
        <taxon>Bacteroidota</taxon>
        <taxon>Flavobacteriia</taxon>
        <taxon>Flavobacteriales</taxon>
        <taxon>Flavobacteriaceae</taxon>
        <taxon>Flavobacterium</taxon>
    </lineage>
</organism>
<name>A0A1M5NYW8_9FLAO</name>